<organism evidence="2 3">
    <name type="scientific">Kribbella lupini</name>
    <dbReference type="NCBI Taxonomy" id="291602"/>
    <lineage>
        <taxon>Bacteria</taxon>
        <taxon>Bacillati</taxon>
        <taxon>Actinomycetota</taxon>
        <taxon>Actinomycetes</taxon>
        <taxon>Propionibacteriales</taxon>
        <taxon>Kribbellaceae</taxon>
        <taxon>Kribbella</taxon>
    </lineage>
</organism>
<dbReference type="Proteomes" id="UP001500363">
    <property type="component" value="Unassembled WGS sequence"/>
</dbReference>
<name>A0ABN2BL89_9ACTN</name>
<gene>
    <name evidence="2" type="ORF">GCM10009741_51960</name>
</gene>
<comment type="caution">
    <text evidence="2">The sequence shown here is derived from an EMBL/GenBank/DDBJ whole genome shotgun (WGS) entry which is preliminary data.</text>
</comment>
<keyword evidence="3" id="KW-1185">Reference proteome</keyword>
<feature type="domain" description="Aminoglycoside phosphotransferase" evidence="1">
    <location>
        <begin position="112"/>
        <end position="167"/>
    </location>
</feature>
<dbReference type="Pfam" id="PF01636">
    <property type="entry name" value="APH"/>
    <property type="match status" value="1"/>
</dbReference>
<protein>
    <recommendedName>
        <fullName evidence="1">Aminoglycoside phosphotransferase domain-containing protein</fullName>
    </recommendedName>
</protein>
<dbReference type="InterPro" id="IPR002575">
    <property type="entry name" value="Aminoglycoside_PTrfase"/>
</dbReference>
<dbReference type="Gene3D" id="3.90.1200.10">
    <property type="match status" value="1"/>
</dbReference>
<dbReference type="SUPFAM" id="SSF56112">
    <property type="entry name" value="Protein kinase-like (PK-like)"/>
    <property type="match status" value="1"/>
</dbReference>
<dbReference type="EMBL" id="BAAANC010000002">
    <property type="protein sequence ID" value="GAA1542275.1"/>
    <property type="molecule type" value="Genomic_DNA"/>
</dbReference>
<sequence length="251" mass="27294">MVLDGETGEGSPVAEEEVVLRGGRMTRGVVRVGSTVRRPASPFAASVLRHLEQRGFAGAPRWLGQDDTGRDILSYLPGLVPEKFRTWSDAQVAAAGALARELHEATRGSHLAGSQPVVCHHDLGPNNAVFRNGVPVAFIDFDLAAPGSPLEDVGYMAWVWCVSSKAEAPSVEFQAAQVRMLADGYGMPVKQRAVLVDAMLERQSRNARFWGELPEASVEATPEQLAERIAWSRREHAFTADHRREFAAALA</sequence>
<dbReference type="InterPro" id="IPR011009">
    <property type="entry name" value="Kinase-like_dom_sf"/>
</dbReference>
<evidence type="ECO:0000313" key="3">
    <source>
        <dbReference type="Proteomes" id="UP001500363"/>
    </source>
</evidence>
<evidence type="ECO:0000313" key="2">
    <source>
        <dbReference type="EMBL" id="GAA1542275.1"/>
    </source>
</evidence>
<reference evidence="2 3" key="1">
    <citation type="journal article" date="2019" name="Int. J. Syst. Evol. Microbiol.">
        <title>The Global Catalogue of Microorganisms (GCM) 10K type strain sequencing project: providing services to taxonomists for standard genome sequencing and annotation.</title>
        <authorList>
            <consortium name="The Broad Institute Genomics Platform"/>
            <consortium name="The Broad Institute Genome Sequencing Center for Infectious Disease"/>
            <person name="Wu L."/>
            <person name="Ma J."/>
        </authorList>
    </citation>
    <scope>NUCLEOTIDE SEQUENCE [LARGE SCALE GENOMIC DNA]</scope>
    <source>
        <strain evidence="2 3">JCM 14303</strain>
    </source>
</reference>
<accession>A0ABN2BL89</accession>
<proteinExistence type="predicted"/>
<evidence type="ECO:0000259" key="1">
    <source>
        <dbReference type="Pfam" id="PF01636"/>
    </source>
</evidence>